<accession>A0ACC1NRQ6</accession>
<dbReference type="Proteomes" id="UP001144978">
    <property type="component" value="Unassembled WGS sequence"/>
</dbReference>
<sequence length="121" mass="13243">MHPNSHRRPSDSALCHGPSLIRDPATVVTCTATRPLSFLLALSGSSRLPSLVASLSSSGLRPSELDYSMNKNTVSRAKFSHSAVCSTQLQYRTRMRFLVPNSSIGRPHITHPPFRPLFNSA</sequence>
<organism evidence="1 2">
    <name type="scientific">Trametes sanguinea</name>
    <dbReference type="NCBI Taxonomy" id="158606"/>
    <lineage>
        <taxon>Eukaryota</taxon>
        <taxon>Fungi</taxon>
        <taxon>Dikarya</taxon>
        <taxon>Basidiomycota</taxon>
        <taxon>Agaricomycotina</taxon>
        <taxon>Agaricomycetes</taxon>
        <taxon>Polyporales</taxon>
        <taxon>Polyporaceae</taxon>
        <taxon>Trametes</taxon>
    </lineage>
</organism>
<reference evidence="1" key="1">
    <citation type="submission" date="2022-08" db="EMBL/GenBank/DDBJ databases">
        <title>Genome Sequence of Pycnoporus sanguineus.</title>
        <authorList>
            <person name="Buettner E."/>
        </authorList>
    </citation>
    <scope>NUCLEOTIDE SEQUENCE</scope>
    <source>
        <strain evidence="1">CG-C14</strain>
    </source>
</reference>
<dbReference type="EMBL" id="JANSHE010004021">
    <property type="protein sequence ID" value="KAJ2981793.1"/>
    <property type="molecule type" value="Genomic_DNA"/>
</dbReference>
<evidence type="ECO:0000313" key="1">
    <source>
        <dbReference type="EMBL" id="KAJ2981793.1"/>
    </source>
</evidence>
<gene>
    <name evidence="1" type="ORF">NUW54_g10825</name>
</gene>
<proteinExistence type="predicted"/>
<protein>
    <submittedName>
        <fullName evidence="1">Uncharacterized protein</fullName>
    </submittedName>
</protein>
<name>A0ACC1NRQ6_9APHY</name>
<keyword evidence="2" id="KW-1185">Reference proteome</keyword>
<evidence type="ECO:0000313" key="2">
    <source>
        <dbReference type="Proteomes" id="UP001144978"/>
    </source>
</evidence>
<comment type="caution">
    <text evidence="1">The sequence shown here is derived from an EMBL/GenBank/DDBJ whole genome shotgun (WGS) entry which is preliminary data.</text>
</comment>